<name>A0A0Q5T3P5_DROER</name>
<feature type="compositionally biased region" description="Basic and acidic residues" evidence="3">
    <location>
        <begin position="553"/>
        <end position="563"/>
    </location>
</feature>
<dbReference type="OrthoDB" id="10261302at2759"/>
<evidence type="ECO:0000313" key="4">
    <source>
        <dbReference type="EMBL" id="KQS29986.1"/>
    </source>
</evidence>
<dbReference type="PANTHER" id="PTHR24153:SF8">
    <property type="entry name" value="FORKED, ISOFORM F"/>
    <property type="match status" value="1"/>
</dbReference>
<feature type="region of interest" description="Disordered" evidence="3">
    <location>
        <begin position="217"/>
        <end position="340"/>
    </location>
</feature>
<gene>
    <name evidence="4" type="primary">Dere\GG19112</name>
    <name evidence="4" type="synonym">dere_GLEANR_3887</name>
    <name evidence="4" type="synonym">GG19112</name>
    <name evidence="4" type="ORF">Dere_GG19112</name>
</gene>
<evidence type="ECO:0000256" key="1">
    <source>
        <dbReference type="ARBA" id="ARBA00022737"/>
    </source>
</evidence>
<accession>A0A0Q5T3P5</accession>
<dbReference type="AlphaFoldDB" id="A0A0Q5T3P5"/>
<dbReference type="GO" id="GO:0051017">
    <property type="term" value="P:actin filament bundle assembly"/>
    <property type="evidence" value="ECO:0007669"/>
    <property type="project" value="TreeGrafter"/>
</dbReference>
<feature type="compositionally biased region" description="Basic residues" evidence="3">
    <location>
        <begin position="235"/>
        <end position="255"/>
    </location>
</feature>
<dbReference type="InterPro" id="IPR052420">
    <property type="entry name" value="Espin/Espin-like"/>
</dbReference>
<feature type="compositionally biased region" description="Pro residues" evidence="3">
    <location>
        <begin position="263"/>
        <end position="285"/>
    </location>
</feature>
<evidence type="ECO:0000313" key="5">
    <source>
        <dbReference type="Proteomes" id="UP000008711"/>
    </source>
</evidence>
<feature type="region of interest" description="Disordered" evidence="3">
    <location>
        <begin position="79"/>
        <end position="127"/>
    </location>
</feature>
<evidence type="ECO:0000256" key="3">
    <source>
        <dbReference type="SAM" id="MobiDB-lite"/>
    </source>
</evidence>
<keyword evidence="5" id="KW-1185">Reference proteome</keyword>
<feature type="region of interest" description="Disordered" evidence="3">
    <location>
        <begin position="536"/>
        <end position="613"/>
    </location>
</feature>
<feature type="compositionally biased region" description="Low complexity" evidence="3">
    <location>
        <begin position="218"/>
        <end position="234"/>
    </location>
</feature>
<keyword evidence="1" id="KW-0677">Repeat</keyword>
<reference evidence="4 5" key="2">
    <citation type="journal article" date="2008" name="Bioinformatics">
        <title>Assembly reconciliation.</title>
        <authorList>
            <person name="Zimin A.V."/>
            <person name="Smith D.R."/>
            <person name="Sutton G."/>
            <person name="Yorke J.A."/>
        </authorList>
    </citation>
    <scope>NUCLEOTIDE SEQUENCE [LARGE SCALE GENOMIC DNA]</scope>
    <source>
        <strain evidence="4 5">TSC#14021-0224.01</strain>
    </source>
</reference>
<evidence type="ECO:0000256" key="2">
    <source>
        <dbReference type="ARBA" id="ARBA00023043"/>
    </source>
</evidence>
<proteinExistence type="predicted"/>
<dbReference type="GO" id="GO:0051015">
    <property type="term" value="F:actin filament binding"/>
    <property type="evidence" value="ECO:0007669"/>
    <property type="project" value="TreeGrafter"/>
</dbReference>
<keyword evidence="2" id="KW-0040">ANK repeat</keyword>
<feature type="compositionally biased region" description="Low complexity" evidence="3">
    <location>
        <begin position="536"/>
        <end position="549"/>
    </location>
</feature>
<dbReference type="GO" id="GO:0005737">
    <property type="term" value="C:cytoplasm"/>
    <property type="evidence" value="ECO:0007669"/>
    <property type="project" value="TreeGrafter"/>
</dbReference>
<dbReference type="PANTHER" id="PTHR24153">
    <property type="entry name" value="ESPIN"/>
    <property type="match status" value="1"/>
</dbReference>
<dbReference type="EMBL" id="CH954180">
    <property type="protein sequence ID" value="KQS29986.1"/>
    <property type="molecule type" value="Genomic_DNA"/>
</dbReference>
<sequence>MNMLGSVKMHKNPRRNYFTLSFHRFDIFRSNKKAKLLSASATNGSSIAASSEESQSRAGGAAHAAANGSAASAHFYGYAEGPKNQRSNGNGNGNGGGNYPSHPNQPHYATGQPHQYTPSLYGGGSSAEDHYELTQQQQQIYGETHLAGGQRTGGPNLVNKQLVLPFVPPSFPNKSQDGVTHLIKPSEYLKSISIDKRSCPSSARSTDTEDYMQIQIAQQQQQVHHSQLHSQHPQQHPHQHQHHPHPHPHPHHPHQLHGMGEQPPLPPPPPPLPHGMLPPQPPMGPPMGVAGGQDATMSGKSQKPKKPHGSAPNSQDTATRKQHQPLSAISIQDLNSVQLRRTDTQKVPKPYQMPARSLSMQCLTSSTETYLKSDLIAELKISKDIPGIKKMKVEQQMASRMDSEHYMEITKQFSGNNYVDQIYLQIPERDQAGNAIPDWKRQMMAKKAAERAKKDFEERMAQEAESRRLSQIPQWKRDLLARREETENKLKAAIYTPKVEENNRVADTWRLKNRAMSIDNININLAGMEQHYQQIQFQQQQQQQQQHLQLGNKENHGEPKGADEEQEHGMGGGGGGGVGNASSGAGGGQELLEPPEGSQGHAEEEEDNIIPWRAQLRKTNSRLSLI</sequence>
<feature type="compositionally biased region" description="Polar residues" evidence="3">
    <location>
        <begin position="324"/>
        <end position="339"/>
    </location>
</feature>
<protein>
    <submittedName>
        <fullName evidence="4">Uncharacterized protein, isoform E</fullName>
    </submittedName>
</protein>
<feature type="compositionally biased region" description="Gly residues" evidence="3">
    <location>
        <begin position="569"/>
        <end position="589"/>
    </location>
</feature>
<reference evidence="4 5" key="1">
    <citation type="journal article" date="2007" name="Nature">
        <title>Evolution of genes and genomes on the Drosophila phylogeny.</title>
        <authorList>
            <consortium name="Drosophila 12 Genomes Consortium"/>
            <person name="Clark A.G."/>
            <person name="Eisen M.B."/>
            <person name="Smith D.R."/>
            <person name="Bergman C.M."/>
            <person name="Oliver B."/>
            <person name="Markow T.A."/>
            <person name="Kaufman T.C."/>
            <person name="Kellis M."/>
            <person name="Gelbart W."/>
            <person name="Iyer V.N."/>
            <person name="Pollard D.A."/>
            <person name="Sackton T.B."/>
            <person name="Larracuente A.M."/>
            <person name="Singh N.D."/>
            <person name="Abad J.P."/>
            <person name="Abt D.N."/>
            <person name="Adryan B."/>
            <person name="Aguade M."/>
            <person name="Akashi H."/>
            <person name="Anderson W.W."/>
            <person name="Aquadro C.F."/>
            <person name="Ardell D.H."/>
            <person name="Arguello R."/>
            <person name="Artieri C.G."/>
            <person name="Barbash D.A."/>
            <person name="Barker D."/>
            <person name="Barsanti P."/>
            <person name="Batterham P."/>
            <person name="Batzoglou S."/>
            <person name="Begun D."/>
            <person name="Bhutkar A."/>
            <person name="Blanco E."/>
            <person name="Bosak S.A."/>
            <person name="Bradley R.K."/>
            <person name="Brand A.D."/>
            <person name="Brent M.R."/>
            <person name="Brooks A.N."/>
            <person name="Brown R.H."/>
            <person name="Butlin R.K."/>
            <person name="Caggese C."/>
            <person name="Calvi B.R."/>
            <person name="Bernardo de Carvalho A."/>
            <person name="Caspi A."/>
            <person name="Castrezana S."/>
            <person name="Celniker S.E."/>
            <person name="Chang J.L."/>
            <person name="Chapple C."/>
            <person name="Chatterji S."/>
            <person name="Chinwalla A."/>
            <person name="Civetta A."/>
            <person name="Clifton S.W."/>
            <person name="Comeron J.M."/>
            <person name="Costello J.C."/>
            <person name="Coyne J.A."/>
            <person name="Daub J."/>
            <person name="David R.G."/>
            <person name="Delcher A.L."/>
            <person name="Delehaunty K."/>
            <person name="Do C.B."/>
            <person name="Ebling H."/>
            <person name="Edwards K."/>
            <person name="Eickbush T."/>
            <person name="Evans J.D."/>
            <person name="Filipski A."/>
            <person name="Findeiss S."/>
            <person name="Freyhult E."/>
            <person name="Fulton L."/>
            <person name="Fulton R."/>
            <person name="Garcia A.C."/>
            <person name="Gardiner A."/>
            <person name="Garfield D.A."/>
            <person name="Garvin B.E."/>
            <person name="Gibson G."/>
            <person name="Gilbert D."/>
            <person name="Gnerre S."/>
            <person name="Godfrey J."/>
            <person name="Good R."/>
            <person name="Gotea V."/>
            <person name="Gravely B."/>
            <person name="Greenberg A.J."/>
            <person name="Griffiths-Jones S."/>
            <person name="Gross S."/>
            <person name="Guigo R."/>
            <person name="Gustafson E.A."/>
            <person name="Haerty W."/>
            <person name="Hahn M.W."/>
            <person name="Halligan D.L."/>
            <person name="Halpern A.L."/>
            <person name="Halter G.M."/>
            <person name="Han M.V."/>
            <person name="Heger A."/>
            <person name="Hillier L."/>
            <person name="Hinrichs A.S."/>
            <person name="Holmes I."/>
            <person name="Hoskins R.A."/>
            <person name="Hubisz M.J."/>
            <person name="Hultmark D."/>
            <person name="Huntley M.A."/>
            <person name="Jaffe D.B."/>
            <person name="Jagadeeshan S."/>
            <person name="Jeck W.R."/>
            <person name="Johnson J."/>
            <person name="Jones C.D."/>
            <person name="Jordan W.C."/>
            <person name="Karpen G.H."/>
            <person name="Kataoka E."/>
            <person name="Keightley P.D."/>
            <person name="Kheradpour P."/>
            <person name="Kirkness E.F."/>
            <person name="Koerich L.B."/>
            <person name="Kristiansen K."/>
            <person name="Kudrna D."/>
            <person name="Kulathinal R.J."/>
            <person name="Kumar S."/>
            <person name="Kwok R."/>
            <person name="Lander E."/>
            <person name="Langley C.H."/>
            <person name="Lapoint R."/>
            <person name="Lazzaro B.P."/>
            <person name="Lee S.J."/>
            <person name="Levesque L."/>
            <person name="Li R."/>
            <person name="Lin C.F."/>
            <person name="Lin M.F."/>
            <person name="Lindblad-Toh K."/>
            <person name="Llopart A."/>
            <person name="Long M."/>
            <person name="Low L."/>
            <person name="Lozovsky E."/>
            <person name="Lu J."/>
            <person name="Luo M."/>
            <person name="Machado C.A."/>
            <person name="Makalowski W."/>
            <person name="Marzo M."/>
            <person name="Matsuda M."/>
            <person name="Matzkin L."/>
            <person name="McAllister B."/>
            <person name="McBride C.S."/>
            <person name="McKernan B."/>
            <person name="McKernan K."/>
            <person name="Mendez-Lago M."/>
            <person name="Minx P."/>
            <person name="Mollenhauer M.U."/>
            <person name="Montooth K."/>
            <person name="Mount S.M."/>
            <person name="Mu X."/>
            <person name="Myers E."/>
            <person name="Negre B."/>
            <person name="Newfeld S."/>
            <person name="Nielsen R."/>
            <person name="Noor M.A."/>
            <person name="O'Grady P."/>
            <person name="Pachter L."/>
            <person name="Papaceit M."/>
            <person name="Parisi M.J."/>
            <person name="Parisi M."/>
            <person name="Parts L."/>
            <person name="Pedersen J.S."/>
            <person name="Pesole G."/>
            <person name="Phillippy A.M."/>
            <person name="Ponting C.P."/>
            <person name="Pop M."/>
            <person name="Porcelli D."/>
            <person name="Powell J.R."/>
            <person name="Prohaska S."/>
            <person name="Pruitt K."/>
            <person name="Puig M."/>
            <person name="Quesneville H."/>
            <person name="Ram K.R."/>
            <person name="Rand D."/>
            <person name="Rasmussen M.D."/>
            <person name="Reed L.K."/>
            <person name="Reenan R."/>
            <person name="Reily A."/>
            <person name="Remington K.A."/>
            <person name="Rieger T.T."/>
            <person name="Ritchie M.G."/>
            <person name="Robin C."/>
            <person name="Rogers Y.H."/>
            <person name="Rohde C."/>
            <person name="Rozas J."/>
            <person name="Rubenfield M.J."/>
            <person name="Ruiz A."/>
            <person name="Russo S."/>
            <person name="Salzberg S.L."/>
            <person name="Sanchez-Gracia A."/>
            <person name="Saranga D.J."/>
            <person name="Sato H."/>
            <person name="Schaeffer S.W."/>
            <person name="Schatz M.C."/>
            <person name="Schlenke T."/>
            <person name="Schwartz R."/>
            <person name="Segarra C."/>
            <person name="Singh R.S."/>
            <person name="Sirot L."/>
            <person name="Sirota M."/>
            <person name="Sisneros N.B."/>
            <person name="Smith C.D."/>
            <person name="Smith T.F."/>
            <person name="Spieth J."/>
            <person name="Stage D.E."/>
            <person name="Stark A."/>
            <person name="Stephan W."/>
            <person name="Strausberg R.L."/>
            <person name="Strempel S."/>
            <person name="Sturgill D."/>
            <person name="Sutton G."/>
            <person name="Sutton G.G."/>
            <person name="Tao W."/>
            <person name="Teichmann S."/>
            <person name="Tobari Y.N."/>
            <person name="Tomimura Y."/>
            <person name="Tsolas J.M."/>
            <person name="Valente V.L."/>
            <person name="Venter E."/>
            <person name="Venter J.C."/>
            <person name="Vicario S."/>
            <person name="Vieira F.G."/>
            <person name="Vilella A.J."/>
            <person name="Villasante A."/>
            <person name="Walenz B."/>
            <person name="Wang J."/>
            <person name="Wasserman M."/>
            <person name="Watts T."/>
            <person name="Wilson D."/>
            <person name="Wilson R.K."/>
            <person name="Wing R.A."/>
            <person name="Wolfner M.F."/>
            <person name="Wong A."/>
            <person name="Wong G.K."/>
            <person name="Wu C.I."/>
            <person name="Wu G."/>
            <person name="Yamamoto D."/>
            <person name="Yang H.P."/>
            <person name="Yang S.P."/>
            <person name="Yorke J.A."/>
            <person name="Yoshida K."/>
            <person name="Zdobnov E."/>
            <person name="Zhang P."/>
            <person name="Zhang Y."/>
            <person name="Zimin A.V."/>
            <person name="Baldwin J."/>
            <person name="Abdouelleil A."/>
            <person name="Abdulkadir J."/>
            <person name="Abebe A."/>
            <person name="Abera B."/>
            <person name="Abreu J."/>
            <person name="Acer S.C."/>
            <person name="Aftuck L."/>
            <person name="Alexander A."/>
            <person name="An P."/>
            <person name="Anderson E."/>
            <person name="Anderson S."/>
            <person name="Arachi H."/>
            <person name="Azer M."/>
            <person name="Bachantsang P."/>
            <person name="Barry A."/>
            <person name="Bayul T."/>
            <person name="Berlin A."/>
            <person name="Bessette D."/>
            <person name="Bloom T."/>
            <person name="Blye J."/>
            <person name="Boguslavskiy L."/>
            <person name="Bonnet C."/>
            <person name="Boukhgalter B."/>
            <person name="Bourzgui I."/>
            <person name="Brown A."/>
            <person name="Cahill P."/>
            <person name="Channer S."/>
            <person name="Cheshatsang Y."/>
            <person name="Chuda L."/>
            <person name="Citroen M."/>
            <person name="Collymore A."/>
            <person name="Cooke P."/>
            <person name="Costello M."/>
            <person name="D'Aco K."/>
            <person name="Daza R."/>
            <person name="De Haan G."/>
            <person name="DeGray S."/>
            <person name="DeMaso C."/>
            <person name="Dhargay N."/>
            <person name="Dooley K."/>
            <person name="Dooley E."/>
            <person name="Doricent M."/>
            <person name="Dorje P."/>
            <person name="Dorjee K."/>
            <person name="Dupes A."/>
            <person name="Elong R."/>
            <person name="Falk J."/>
            <person name="Farina A."/>
            <person name="Faro S."/>
            <person name="Ferguson D."/>
            <person name="Fisher S."/>
            <person name="Foley C.D."/>
            <person name="Franke A."/>
            <person name="Friedrich D."/>
            <person name="Gadbois L."/>
            <person name="Gearin G."/>
            <person name="Gearin C.R."/>
            <person name="Giannoukos G."/>
            <person name="Goode T."/>
            <person name="Graham J."/>
            <person name="Grandbois E."/>
            <person name="Grewal S."/>
            <person name="Gyaltsen K."/>
            <person name="Hafez N."/>
            <person name="Hagos B."/>
            <person name="Hall J."/>
            <person name="Henson C."/>
            <person name="Hollinger A."/>
            <person name="Honan T."/>
            <person name="Huard M.D."/>
            <person name="Hughes L."/>
            <person name="Hurhula B."/>
            <person name="Husby M.E."/>
            <person name="Kamat A."/>
            <person name="Kanga B."/>
            <person name="Kashin S."/>
            <person name="Khazanovich D."/>
            <person name="Kisner P."/>
            <person name="Lance K."/>
            <person name="Lara M."/>
            <person name="Lee W."/>
            <person name="Lennon N."/>
            <person name="Letendre F."/>
            <person name="LeVine R."/>
            <person name="Lipovsky A."/>
            <person name="Liu X."/>
            <person name="Liu J."/>
            <person name="Liu S."/>
            <person name="Lokyitsang T."/>
            <person name="Lokyitsang Y."/>
            <person name="Lubonja R."/>
            <person name="Lui A."/>
            <person name="MacDonald P."/>
            <person name="Magnisalis V."/>
            <person name="Maru K."/>
            <person name="Matthews C."/>
            <person name="McCusker W."/>
            <person name="McDonough S."/>
            <person name="Mehta T."/>
            <person name="Meldrim J."/>
            <person name="Meneus L."/>
            <person name="Mihai O."/>
            <person name="Mihalev A."/>
            <person name="Mihova T."/>
            <person name="Mittelman R."/>
            <person name="Mlenga V."/>
            <person name="Montmayeur A."/>
            <person name="Mulrain L."/>
            <person name="Navidi A."/>
            <person name="Naylor J."/>
            <person name="Negash T."/>
            <person name="Nguyen T."/>
            <person name="Nguyen N."/>
            <person name="Nicol R."/>
            <person name="Norbu C."/>
            <person name="Norbu N."/>
            <person name="Novod N."/>
            <person name="O'Neill B."/>
            <person name="Osman S."/>
            <person name="Markiewicz E."/>
            <person name="Oyono O.L."/>
            <person name="Patti C."/>
            <person name="Phunkhang P."/>
            <person name="Pierre F."/>
            <person name="Priest M."/>
            <person name="Raghuraman S."/>
            <person name="Rege F."/>
            <person name="Reyes R."/>
            <person name="Rise C."/>
            <person name="Rogov P."/>
            <person name="Ross K."/>
            <person name="Ryan E."/>
            <person name="Settipalli S."/>
            <person name="Shea T."/>
            <person name="Sherpa N."/>
            <person name="Shi L."/>
            <person name="Shih D."/>
            <person name="Sparrow T."/>
            <person name="Spaulding J."/>
            <person name="Stalker J."/>
            <person name="Stange-Thomann N."/>
            <person name="Stavropoulos S."/>
            <person name="Stone C."/>
            <person name="Strader C."/>
            <person name="Tesfaye S."/>
            <person name="Thomson T."/>
            <person name="Thoulutsang Y."/>
            <person name="Thoulutsang D."/>
            <person name="Topham K."/>
            <person name="Topping I."/>
            <person name="Tsamla T."/>
            <person name="Vassiliev H."/>
            <person name="Vo A."/>
            <person name="Wangchuk T."/>
            <person name="Wangdi T."/>
            <person name="Weiand M."/>
            <person name="Wilkinson J."/>
            <person name="Wilson A."/>
            <person name="Yadav S."/>
            <person name="Young G."/>
            <person name="Yu Q."/>
            <person name="Zembek L."/>
            <person name="Zhong D."/>
            <person name="Zimmer A."/>
            <person name="Zwirko Z."/>
            <person name="Jaffe D.B."/>
            <person name="Alvarez P."/>
            <person name="Brockman W."/>
            <person name="Butler J."/>
            <person name="Chin C."/>
            <person name="Gnerre S."/>
            <person name="Grabherr M."/>
            <person name="Kleber M."/>
            <person name="Mauceli E."/>
            <person name="MacCallum I."/>
        </authorList>
    </citation>
    <scope>NUCLEOTIDE SEQUENCE [LARGE SCALE GENOMIC DNA]</scope>
    <source>
        <strain evidence="4 5">TSC#14021-0224.01</strain>
    </source>
</reference>
<organism evidence="4 5">
    <name type="scientific">Drosophila erecta</name>
    <name type="common">Fruit fly</name>
    <dbReference type="NCBI Taxonomy" id="7220"/>
    <lineage>
        <taxon>Eukaryota</taxon>
        <taxon>Metazoa</taxon>
        <taxon>Ecdysozoa</taxon>
        <taxon>Arthropoda</taxon>
        <taxon>Hexapoda</taxon>
        <taxon>Insecta</taxon>
        <taxon>Pterygota</taxon>
        <taxon>Neoptera</taxon>
        <taxon>Endopterygota</taxon>
        <taxon>Diptera</taxon>
        <taxon>Brachycera</taxon>
        <taxon>Muscomorpha</taxon>
        <taxon>Ephydroidea</taxon>
        <taxon>Drosophilidae</taxon>
        <taxon>Drosophila</taxon>
        <taxon>Sophophora</taxon>
    </lineage>
</organism>
<dbReference type="Proteomes" id="UP000008711">
    <property type="component" value="Unassembled WGS sequence"/>
</dbReference>